<keyword evidence="1" id="KW-0235">DNA replication</keyword>
<dbReference type="GO" id="GO:0006261">
    <property type="term" value="P:DNA-templated DNA replication"/>
    <property type="evidence" value="ECO:0007669"/>
    <property type="project" value="InterPro"/>
</dbReference>
<sequence length="575" mass="61687">MSLIHELVDEGVAPGVPVALVVAPGVGIALSWNSGRRVIADKDPLRVVAEVDTLGPRWIWWTSREDAEPLVASGIRPRACWDLGAVGRLLHGLSRDDAGAVWAAAFGLEQPPRAEGELSLLDLAGEAGDAVREDGHLSREWLRGGWADDLDRAQRWADVALRLHAVQEELVRALPDRRTGRGSTTLPYFIALSESMAALVCVELAHDGLPVDRAVLEEFLTTTVGPRPRTEVEEVSARHRRDREVWRHFPGEPVDLRNPSTVRDLLARAGIEVPDTRSWRLEPYAATSPGISALLAWRKAERVATTYGWAWAERDIGGDGRLRGTWTAAEGAGRMTASAGLHNLPSELRPSVRPLEGRVLVRADLGQIEPRVLAAVSGDAALAEAAREDDMYAPVARALSSDRATAKIAVLAAMYGQTSGAAGAALRDMDRTYPTAMAFLRAAEESGRRGADLRTYGGRLLPLSKLAGSPAAEGPDSDSAHGRGRFARNAVVQGAAAELFKAWTATVRAGLVGLDARIVMCLHDELLVEANEPDSARVVALMGTALESTASWWCAGSGVRLVAEVSVADTWADAH</sequence>
<dbReference type="InterPro" id="IPR001098">
    <property type="entry name" value="DNA-dir_DNA_pol_A_palm_dom"/>
</dbReference>
<dbReference type="InterPro" id="IPR002298">
    <property type="entry name" value="DNA_polymerase_A"/>
</dbReference>
<proteinExistence type="predicted"/>
<dbReference type="PANTHER" id="PTHR10133">
    <property type="entry name" value="DNA POLYMERASE I"/>
    <property type="match status" value="1"/>
</dbReference>
<organism evidence="4">
    <name type="scientific">freshwater metagenome</name>
    <dbReference type="NCBI Taxonomy" id="449393"/>
    <lineage>
        <taxon>unclassified sequences</taxon>
        <taxon>metagenomes</taxon>
        <taxon>ecological metagenomes</taxon>
    </lineage>
</organism>
<dbReference type="Pfam" id="PF00476">
    <property type="entry name" value="DNA_pol_A"/>
    <property type="match status" value="1"/>
</dbReference>
<evidence type="ECO:0000256" key="1">
    <source>
        <dbReference type="ARBA" id="ARBA00022705"/>
    </source>
</evidence>
<dbReference type="GO" id="GO:0003677">
    <property type="term" value="F:DNA binding"/>
    <property type="evidence" value="ECO:0007669"/>
    <property type="project" value="InterPro"/>
</dbReference>
<dbReference type="EMBL" id="CAFBPU010000003">
    <property type="protein sequence ID" value="CAB5020730.1"/>
    <property type="molecule type" value="Genomic_DNA"/>
</dbReference>
<dbReference type="PANTHER" id="PTHR10133:SF27">
    <property type="entry name" value="DNA POLYMERASE NU"/>
    <property type="match status" value="1"/>
</dbReference>
<dbReference type="GO" id="GO:0003887">
    <property type="term" value="F:DNA-directed DNA polymerase activity"/>
    <property type="evidence" value="ECO:0007669"/>
    <property type="project" value="InterPro"/>
</dbReference>
<gene>
    <name evidence="3" type="ORF">UFOPK3752_01318</name>
    <name evidence="4" type="ORF">UFOPK4150_00231</name>
</gene>
<dbReference type="AlphaFoldDB" id="A0A6J7QSM3"/>
<accession>A0A6J7QSM3</accession>
<protein>
    <submittedName>
        <fullName evidence="4">Unannotated protein</fullName>
    </submittedName>
</protein>
<dbReference type="GO" id="GO:0006302">
    <property type="term" value="P:double-strand break repair"/>
    <property type="evidence" value="ECO:0007669"/>
    <property type="project" value="TreeGrafter"/>
</dbReference>
<dbReference type="PRINTS" id="PR00868">
    <property type="entry name" value="DNAPOLI"/>
</dbReference>
<dbReference type="Gene3D" id="1.10.150.20">
    <property type="entry name" value="5' to 3' exonuclease, C-terminal subdomain"/>
    <property type="match status" value="1"/>
</dbReference>
<dbReference type="SMART" id="SM00482">
    <property type="entry name" value="POLAc"/>
    <property type="match status" value="1"/>
</dbReference>
<reference evidence="4" key="1">
    <citation type="submission" date="2020-05" db="EMBL/GenBank/DDBJ databases">
        <authorList>
            <person name="Chiriac C."/>
            <person name="Salcher M."/>
            <person name="Ghai R."/>
            <person name="Kavagutti S V."/>
        </authorList>
    </citation>
    <scope>NUCLEOTIDE SEQUENCE</scope>
</reference>
<evidence type="ECO:0000259" key="2">
    <source>
        <dbReference type="SMART" id="SM00482"/>
    </source>
</evidence>
<dbReference type="InterPro" id="IPR043502">
    <property type="entry name" value="DNA/RNA_pol_sf"/>
</dbReference>
<dbReference type="Gene3D" id="3.30.70.370">
    <property type="match status" value="1"/>
</dbReference>
<evidence type="ECO:0000313" key="4">
    <source>
        <dbReference type="EMBL" id="CAB5020730.1"/>
    </source>
</evidence>
<dbReference type="EMBL" id="CAFBND010000050">
    <property type="protein sequence ID" value="CAB4945304.1"/>
    <property type="molecule type" value="Genomic_DNA"/>
</dbReference>
<evidence type="ECO:0000313" key="3">
    <source>
        <dbReference type="EMBL" id="CAB4945304.1"/>
    </source>
</evidence>
<dbReference type="SUPFAM" id="SSF56672">
    <property type="entry name" value="DNA/RNA polymerases"/>
    <property type="match status" value="1"/>
</dbReference>
<feature type="domain" description="DNA-directed DNA polymerase family A palm" evidence="2">
    <location>
        <begin position="345"/>
        <end position="534"/>
    </location>
</feature>
<name>A0A6J7QSM3_9ZZZZ</name>